<protein>
    <submittedName>
        <fullName evidence="4">4Fe-4S dicluster domain-containing protein</fullName>
    </submittedName>
</protein>
<feature type="compositionally biased region" description="Basic and acidic residues" evidence="2">
    <location>
        <begin position="444"/>
        <end position="456"/>
    </location>
</feature>
<proteinExistence type="predicted"/>
<keyword evidence="1" id="KW-0175">Coiled coil</keyword>
<feature type="domain" description="4Fe-4S ferredoxin-type" evidence="3">
    <location>
        <begin position="52"/>
        <end position="81"/>
    </location>
</feature>
<dbReference type="AlphaFoldDB" id="A0A2J4JMU4"/>
<dbReference type="RefSeq" id="WP_097781555.1">
    <property type="nucleotide sequence ID" value="NZ_NMTS02000056.1"/>
</dbReference>
<dbReference type="Gene3D" id="3.30.70.20">
    <property type="match status" value="2"/>
</dbReference>
<feature type="coiled-coil region" evidence="1">
    <location>
        <begin position="351"/>
        <end position="388"/>
    </location>
</feature>
<name>A0A2J4JMU4_9FIRM</name>
<evidence type="ECO:0000313" key="5">
    <source>
        <dbReference type="Proteomes" id="UP000221015"/>
    </source>
</evidence>
<dbReference type="InterPro" id="IPR017896">
    <property type="entry name" value="4Fe4S_Fe-S-bd"/>
</dbReference>
<gene>
    <name evidence="4" type="ORF">CGS50_008540</name>
</gene>
<accession>A0A2J4JMU4</accession>
<feature type="domain" description="4Fe-4S ferredoxin-type" evidence="3">
    <location>
        <begin position="246"/>
        <end position="276"/>
    </location>
</feature>
<organism evidence="4 5">
    <name type="scientific">Faecalibacterium prausnitzii</name>
    <dbReference type="NCBI Taxonomy" id="853"/>
    <lineage>
        <taxon>Bacteria</taxon>
        <taxon>Bacillati</taxon>
        <taxon>Bacillota</taxon>
        <taxon>Clostridia</taxon>
        <taxon>Eubacteriales</taxon>
        <taxon>Oscillospiraceae</taxon>
        <taxon>Faecalibacterium</taxon>
    </lineage>
</organism>
<feature type="region of interest" description="Disordered" evidence="2">
    <location>
        <begin position="431"/>
        <end position="456"/>
    </location>
</feature>
<dbReference type="PROSITE" id="PS51379">
    <property type="entry name" value="4FE4S_FER_2"/>
    <property type="match status" value="3"/>
</dbReference>
<sequence length="456" mass="49909">MGFFTRTAMDMLMKTTHPEINRRQCWNLHPHRKPCTECKDICPYGEQIFTRPNLVKDWDPCTECGLCVSACRSGCIIPSPEQVQRDTSAADTDNDTIWIGCEKSTRKNSMVRTCISALTWETLAYLALNKKIVLDLTPCGECENDLCAAQLRKELTRLVDFFGQPMFEARFTLAYEPDEALYHVKELSRREMFEQVSHGSKSGTKKLLQMLPGLHSEDDGGVDFRLLLHQRTKQLKASMETPLKYGYYLPNFTDKCFGCGKCEKACRAGALKLEDLPDGQTRIVITPWKCSECEVCVASCSNHGIDGMKLRQLTTLGPVSVHKCTKTLCKECGKPIAPGSVDGVCTVCRIKARTKKRQEEAAARAKQLREEREAKKAAEEAAKVAAEAGADAAETAVQTAAAPAETAAAAAVPAAAGSVITALTPEKAVPAALDETPAAAPENTAEKDVPDTPKND</sequence>
<dbReference type="EMBL" id="NMTS02000056">
    <property type="protein sequence ID" value="PLK29170.1"/>
    <property type="molecule type" value="Genomic_DNA"/>
</dbReference>
<evidence type="ECO:0000256" key="2">
    <source>
        <dbReference type="SAM" id="MobiDB-lite"/>
    </source>
</evidence>
<feature type="domain" description="4Fe-4S ferredoxin-type" evidence="3">
    <location>
        <begin position="281"/>
        <end position="311"/>
    </location>
</feature>
<reference evidence="4 5" key="1">
    <citation type="journal article" date="2017" name="Front. Microbiol.">
        <title>New Insights into the Diversity of the Genus Faecalibacterium.</title>
        <authorList>
            <person name="Benevides L."/>
            <person name="Burman S."/>
            <person name="Martin R."/>
            <person name="Robert V."/>
            <person name="Thomas M."/>
            <person name="Miquel S."/>
            <person name="Chain F."/>
            <person name="Sokol H."/>
            <person name="Bermudez-Humaran L.G."/>
            <person name="Morrison M."/>
            <person name="Langella P."/>
            <person name="Azevedo V.A."/>
            <person name="Chatel J.M."/>
            <person name="Soares S."/>
        </authorList>
    </citation>
    <scope>NUCLEOTIDE SEQUENCE [LARGE SCALE GENOMIC DNA]</scope>
    <source>
        <strain evidence="4 5">CNCM I 4542</strain>
    </source>
</reference>
<evidence type="ECO:0000256" key="1">
    <source>
        <dbReference type="SAM" id="Coils"/>
    </source>
</evidence>
<dbReference type="Proteomes" id="UP000221015">
    <property type="component" value="Unassembled WGS sequence"/>
</dbReference>
<comment type="caution">
    <text evidence="4">The sequence shown here is derived from an EMBL/GenBank/DDBJ whole genome shotgun (WGS) entry which is preliminary data.</text>
</comment>
<evidence type="ECO:0000259" key="3">
    <source>
        <dbReference type="PROSITE" id="PS51379"/>
    </source>
</evidence>
<dbReference type="SUPFAM" id="SSF54862">
    <property type="entry name" value="4Fe-4S ferredoxins"/>
    <property type="match status" value="2"/>
</dbReference>
<evidence type="ECO:0000313" key="4">
    <source>
        <dbReference type="EMBL" id="PLK29170.1"/>
    </source>
</evidence>
<dbReference type="Pfam" id="PF12838">
    <property type="entry name" value="Fer4_7"/>
    <property type="match status" value="1"/>
</dbReference>